<feature type="chain" id="PRO_5001521704" evidence="1">
    <location>
        <begin position="49"/>
        <end position="223"/>
    </location>
</feature>
<dbReference type="AlphaFoldDB" id="A0A023G5J6"/>
<dbReference type="Gene3D" id="2.40.128.20">
    <property type="match status" value="1"/>
</dbReference>
<evidence type="ECO:0000313" key="2">
    <source>
        <dbReference type="EMBL" id="JAC28170.1"/>
    </source>
</evidence>
<organism evidence="2">
    <name type="scientific">Amblyomma triste</name>
    <name type="common">Neotropical tick</name>
    <dbReference type="NCBI Taxonomy" id="251400"/>
    <lineage>
        <taxon>Eukaryota</taxon>
        <taxon>Metazoa</taxon>
        <taxon>Ecdysozoa</taxon>
        <taxon>Arthropoda</taxon>
        <taxon>Chelicerata</taxon>
        <taxon>Arachnida</taxon>
        <taxon>Acari</taxon>
        <taxon>Parasitiformes</taxon>
        <taxon>Ixodida</taxon>
        <taxon>Ixodoidea</taxon>
        <taxon>Ixodidae</taxon>
        <taxon>Amblyomminae</taxon>
        <taxon>Amblyomma</taxon>
    </lineage>
</organism>
<reference evidence="2" key="1">
    <citation type="submission" date="2014-03" db="EMBL/GenBank/DDBJ databases">
        <title>The sialotranscriptome of Amblyomma triste, Amblyomma parvum and Amblyomma cajennense ticks, uncovered by 454-based RNA-seq.</title>
        <authorList>
            <person name="Garcia G.R."/>
            <person name="Gardinassi L.G."/>
            <person name="Ribeiro J.M."/>
            <person name="Anatriello E."/>
            <person name="Ferreira B.R."/>
            <person name="Moreira H.N."/>
            <person name="Mafra C."/>
            <person name="Olegario M.M."/>
            <person name="Szabo P.J."/>
            <person name="Miranda-Santos I.K."/>
            <person name="Maruyama S.R."/>
        </authorList>
    </citation>
    <scope>NUCLEOTIDE SEQUENCE</scope>
    <source>
        <strain evidence="2">Mato Grasso do Sul</strain>
        <tissue evidence="2">Salivary glands</tissue>
    </source>
</reference>
<name>A0A023G5J6_AMBTT</name>
<evidence type="ECO:0000256" key="1">
    <source>
        <dbReference type="SAM" id="SignalP"/>
    </source>
</evidence>
<proteinExistence type="evidence at transcript level"/>
<keyword evidence="1" id="KW-0732">Signal</keyword>
<dbReference type="EMBL" id="GBBM01007248">
    <property type="protein sequence ID" value="JAC28170.1"/>
    <property type="molecule type" value="mRNA"/>
</dbReference>
<sequence length="223" mass="25543">MGPVVCRGWSWLLGTAVFSHVRWHRCPKMQRKTFLLSILIITFGLCAAEGETDQERIKKSEDLYRKALNVVQTTSNLRLFKISSSINKTVAACLVTKFLEKETRGAIRMLYRKDTPSQKTKIYVALHYSTVLPIRPSLQAHPIRGQLPPYWNENLIIKHAEIDDCIILESTDLNGDLSCLLWALQKNNKCMKIFDKMCTGEALVANMKTCQWTKQKKARKADN</sequence>
<feature type="signal peptide" evidence="1">
    <location>
        <begin position="1"/>
        <end position="48"/>
    </location>
</feature>
<dbReference type="InterPro" id="IPR012674">
    <property type="entry name" value="Calycin"/>
</dbReference>
<accession>A0A023G5J6</accession>
<protein>
    <submittedName>
        <fullName evidence="2">Putative secreted protein</fullName>
    </submittedName>
</protein>